<keyword evidence="6" id="KW-0808">Transferase</keyword>
<gene>
    <name evidence="16" type="ORF">NJU99_05225</name>
</gene>
<dbReference type="InterPro" id="IPR005467">
    <property type="entry name" value="His_kinase_dom"/>
</dbReference>
<evidence type="ECO:0000256" key="4">
    <source>
        <dbReference type="ARBA" id="ARBA00022475"/>
    </source>
</evidence>
<protein>
    <recommendedName>
        <fullName evidence="3">histidine kinase</fullName>
        <ecNumber evidence="3">2.7.13.3</ecNumber>
    </recommendedName>
</protein>
<name>A0ABY5E5R0_9BACT</name>
<reference evidence="16" key="1">
    <citation type="submission" date="2022-07" db="EMBL/GenBank/DDBJ databases">
        <title>Arcobacter roscoffensis sp. nov., a marine bacterium isolated from coastal seawater collected from Roscoff, France.</title>
        <authorList>
            <person name="Pascual J."/>
            <person name="Lepeaux C."/>
            <person name="Methner A."/>
            <person name="Overmann J."/>
        </authorList>
    </citation>
    <scope>NUCLEOTIDE SEQUENCE</scope>
    <source>
        <strain evidence="16">ARW1-2F2</strain>
    </source>
</reference>
<dbReference type="Gene3D" id="3.30.565.10">
    <property type="entry name" value="Histidine kinase-like ATPase, C-terminal domain"/>
    <property type="match status" value="1"/>
</dbReference>
<comment type="subcellular location">
    <subcellularLocation>
        <location evidence="2">Cell membrane</location>
        <topology evidence="2">Multi-pass membrane protein</topology>
    </subcellularLocation>
</comment>
<evidence type="ECO:0000256" key="8">
    <source>
        <dbReference type="ARBA" id="ARBA00022741"/>
    </source>
</evidence>
<dbReference type="SUPFAM" id="SSF47384">
    <property type="entry name" value="Homodimeric domain of signal transducing histidine kinase"/>
    <property type="match status" value="1"/>
</dbReference>
<evidence type="ECO:0000256" key="10">
    <source>
        <dbReference type="ARBA" id="ARBA00022840"/>
    </source>
</evidence>
<evidence type="ECO:0000256" key="3">
    <source>
        <dbReference type="ARBA" id="ARBA00012438"/>
    </source>
</evidence>
<dbReference type="CDD" id="cd00082">
    <property type="entry name" value="HisKA"/>
    <property type="match status" value="1"/>
</dbReference>
<dbReference type="InterPro" id="IPR004358">
    <property type="entry name" value="Sig_transdc_His_kin-like_C"/>
</dbReference>
<comment type="catalytic activity">
    <reaction evidence="1">
        <text>ATP + protein L-histidine = ADP + protein N-phospho-L-histidine.</text>
        <dbReference type="EC" id="2.7.13.3"/>
    </reaction>
</comment>
<keyword evidence="10" id="KW-0067">ATP-binding</keyword>
<keyword evidence="17" id="KW-1185">Reference proteome</keyword>
<dbReference type="PANTHER" id="PTHR45528:SF1">
    <property type="entry name" value="SENSOR HISTIDINE KINASE CPXA"/>
    <property type="match status" value="1"/>
</dbReference>
<evidence type="ECO:0000256" key="12">
    <source>
        <dbReference type="ARBA" id="ARBA00023012"/>
    </source>
</evidence>
<dbReference type="InterPro" id="IPR036097">
    <property type="entry name" value="HisK_dim/P_sf"/>
</dbReference>
<dbReference type="SMART" id="SM00387">
    <property type="entry name" value="HATPase_c"/>
    <property type="match status" value="1"/>
</dbReference>
<keyword evidence="11 14" id="KW-1133">Transmembrane helix</keyword>
<proteinExistence type="predicted"/>
<evidence type="ECO:0000256" key="14">
    <source>
        <dbReference type="SAM" id="Phobius"/>
    </source>
</evidence>
<keyword evidence="8" id="KW-0547">Nucleotide-binding</keyword>
<dbReference type="PRINTS" id="PR00344">
    <property type="entry name" value="BCTRLSENSOR"/>
</dbReference>
<evidence type="ECO:0000256" key="6">
    <source>
        <dbReference type="ARBA" id="ARBA00022679"/>
    </source>
</evidence>
<dbReference type="RefSeq" id="WP_254577673.1">
    <property type="nucleotide sequence ID" value="NZ_CP100595.1"/>
</dbReference>
<keyword evidence="12" id="KW-0902">Two-component regulatory system</keyword>
<feature type="domain" description="Histidine kinase" evidence="15">
    <location>
        <begin position="155"/>
        <end position="345"/>
    </location>
</feature>
<feature type="transmembrane region" description="Helical" evidence="14">
    <location>
        <begin position="116"/>
        <end position="139"/>
    </location>
</feature>
<evidence type="ECO:0000256" key="13">
    <source>
        <dbReference type="ARBA" id="ARBA00023136"/>
    </source>
</evidence>
<evidence type="ECO:0000256" key="9">
    <source>
        <dbReference type="ARBA" id="ARBA00022777"/>
    </source>
</evidence>
<keyword evidence="4" id="KW-1003">Cell membrane</keyword>
<evidence type="ECO:0000256" key="7">
    <source>
        <dbReference type="ARBA" id="ARBA00022692"/>
    </source>
</evidence>
<keyword evidence="5" id="KW-0597">Phosphoprotein</keyword>
<organism evidence="16 17">
    <name type="scientific">Arcobacter roscoffensis</name>
    <dbReference type="NCBI Taxonomy" id="2961520"/>
    <lineage>
        <taxon>Bacteria</taxon>
        <taxon>Pseudomonadati</taxon>
        <taxon>Campylobacterota</taxon>
        <taxon>Epsilonproteobacteria</taxon>
        <taxon>Campylobacterales</taxon>
        <taxon>Arcobacteraceae</taxon>
        <taxon>Arcobacter</taxon>
    </lineage>
</organism>
<accession>A0ABY5E5R0</accession>
<dbReference type="InterPro" id="IPR003594">
    <property type="entry name" value="HATPase_dom"/>
</dbReference>
<keyword evidence="9 16" id="KW-0418">Kinase</keyword>
<dbReference type="PROSITE" id="PS50109">
    <property type="entry name" value="HIS_KIN"/>
    <property type="match status" value="1"/>
</dbReference>
<dbReference type="SUPFAM" id="SSF55874">
    <property type="entry name" value="ATPase domain of HSP90 chaperone/DNA topoisomerase II/histidine kinase"/>
    <property type="match status" value="1"/>
</dbReference>
<keyword evidence="7 14" id="KW-0812">Transmembrane</keyword>
<dbReference type="GO" id="GO:0016301">
    <property type="term" value="F:kinase activity"/>
    <property type="evidence" value="ECO:0007669"/>
    <property type="project" value="UniProtKB-KW"/>
</dbReference>
<dbReference type="EC" id="2.7.13.3" evidence="3"/>
<evidence type="ECO:0000259" key="15">
    <source>
        <dbReference type="PROSITE" id="PS50109"/>
    </source>
</evidence>
<evidence type="ECO:0000256" key="11">
    <source>
        <dbReference type="ARBA" id="ARBA00022989"/>
    </source>
</evidence>
<dbReference type="PANTHER" id="PTHR45528">
    <property type="entry name" value="SENSOR HISTIDINE KINASE CPXA"/>
    <property type="match status" value="1"/>
</dbReference>
<evidence type="ECO:0000256" key="2">
    <source>
        <dbReference type="ARBA" id="ARBA00004651"/>
    </source>
</evidence>
<dbReference type="InterPro" id="IPR003661">
    <property type="entry name" value="HisK_dim/P_dom"/>
</dbReference>
<dbReference type="Proteomes" id="UP001060012">
    <property type="component" value="Chromosome"/>
</dbReference>
<dbReference type="InterPro" id="IPR050398">
    <property type="entry name" value="HssS/ArlS-like"/>
</dbReference>
<dbReference type="EMBL" id="CP100595">
    <property type="protein sequence ID" value="UTJ07499.1"/>
    <property type="molecule type" value="Genomic_DNA"/>
</dbReference>
<sequence>MKNYEKKSLLTTTFLFFIPLISFAFIVLYMYHQDRIKYIKENILYQMKDYTFDFQSDKFSLDIVEYSDKKETFKIYECDGGLCAYFKTPSKNPYLLKVIYDKNKYEKVYNDFLMKIFKFSIVIFIFILLISIAFAMYSIRPMKEAVNLLETFLKDLIHDLNTPATSILLNTKLLRRKGDFKEIERIELSAKTISSLYKNLEFINPQQIIKDEEISLKELIDNKIELLEKLYPRVSFEKLQDDLTIKSNKNAVDRIIDNLLTNACKYNKKNGKVIISIENNSLIIEDTGVGIKDTNKVFQRYYKENENGLGIGMSIVRKLCDILEIQIDIRSEVQVGTKVSLTFPK</sequence>
<dbReference type="Pfam" id="PF02518">
    <property type="entry name" value="HATPase_c"/>
    <property type="match status" value="1"/>
</dbReference>
<dbReference type="InterPro" id="IPR036890">
    <property type="entry name" value="HATPase_C_sf"/>
</dbReference>
<evidence type="ECO:0000256" key="1">
    <source>
        <dbReference type="ARBA" id="ARBA00000085"/>
    </source>
</evidence>
<evidence type="ECO:0000313" key="16">
    <source>
        <dbReference type="EMBL" id="UTJ07499.1"/>
    </source>
</evidence>
<evidence type="ECO:0000313" key="17">
    <source>
        <dbReference type="Proteomes" id="UP001060012"/>
    </source>
</evidence>
<keyword evidence="13 14" id="KW-0472">Membrane</keyword>
<evidence type="ECO:0000256" key="5">
    <source>
        <dbReference type="ARBA" id="ARBA00022553"/>
    </source>
</evidence>
<feature type="transmembrane region" description="Helical" evidence="14">
    <location>
        <begin position="12"/>
        <end position="31"/>
    </location>
</feature>